<evidence type="ECO:0000313" key="2">
    <source>
        <dbReference type="EMBL" id="KAK7081284.1"/>
    </source>
</evidence>
<feature type="region of interest" description="Disordered" evidence="1">
    <location>
        <begin position="1"/>
        <end position="28"/>
    </location>
</feature>
<dbReference type="Proteomes" id="UP001381693">
    <property type="component" value="Unassembled WGS sequence"/>
</dbReference>
<sequence>IASNDPEDNAPKWTARSSIGARPKPSPESEIYQKKCAVCGFVKHKNSYEKYRISEANRARNFLEAAVSMQDDVYTRTCDLQDIQ</sequence>
<keyword evidence="3" id="KW-1185">Reference proteome</keyword>
<dbReference type="EMBL" id="JAXCGZ010005661">
    <property type="protein sequence ID" value="KAK7081284.1"/>
    <property type="molecule type" value="Genomic_DNA"/>
</dbReference>
<gene>
    <name evidence="2" type="ORF">SK128_000278</name>
</gene>
<evidence type="ECO:0000256" key="1">
    <source>
        <dbReference type="SAM" id="MobiDB-lite"/>
    </source>
</evidence>
<comment type="caution">
    <text evidence="2">The sequence shown here is derived from an EMBL/GenBank/DDBJ whole genome shotgun (WGS) entry which is preliminary data.</text>
</comment>
<evidence type="ECO:0000313" key="3">
    <source>
        <dbReference type="Proteomes" id="UP001381693"/>
    </source>
</evidence>
<reference evidence="2 3" key="1">
    <citation type="submission" date="2023-11" db="EMBL/GenBank/DDBJ databases">
        <title>Halocaridina rubra genome assembly.</title>
        <authorList>
            <person name="Smith C."/>
        </authorList>
    </citation>
    <scope>NUCLEOTIDE SEQUENCE [LARGE SCALE GENOMIC DNA]</scope>
    <source>
        <strain evidence="2">EP-1</strain>
        <tissue evidence="2">Whole</tissue>
    </source>
</reference>
<accession>A0AAN8XKV4</accession>
<name>A0AAN8XKV4_HALRR</name>
<organism evidence="2 3">
    <name type="scientific">Halocaridina rubra</name>
    <name type="common">Hawaiian red shrimp</name>
    <dbReference type="NCBI Taxonomy" id="373956"/>
    <lineage>
        <taxon>Eukaryota</taxon>
        <taxon>Metazoa</taxon>
        <taxon>Ecdysozoa</taxon>
        <taxon>Arthropoda</taxon>
        <taxon>Crustacea</taxon>
        <taxon>Multicrustacea</taxon>
        <taxon>Malacostraca</taxon>
        <taxon>Eumalacostraca</taxon>
        <taxon>Eucarida</taxon>
        <taxon>Decapoda</taxon>
        <taxon>Pleocyemata</taxon>
        <taxon>Caridea</taxon>
        <taxon>Atyoidea</taxon>
        <taxon>Atyidae</taxon>
        <taxon>Halocaridina</taxon>
    </lineage>
</organism>
<dbReference type="AlphaFoldDB" id="A0AAN8XKV4"/>
<feature type="non-terminal residue" evidence="2">
    <location>
        <position position="1"/>
    </location>
</feature>
<protein>
    <submittedName>
        <fullName evidence="2">Uncharacterized protein</fullName>
    </submittedName>
</protein>
<proteinExistence type="predicted"/>
<feature type="non-terminal residue" evidence="2">
    <location>
        <position position="84"/>
    </location>
</feature>